<proteinExistence type="predicted"/>
<dbReference type="EMBL" id="PYGK01000015">
    <property type="protein sequence ID" value="PSL24417.1"/>
    <property type="molecule type" value="Genomic_DNA"/>
</dbReference>
<dbReference type="Proteomes" id="UP000240978">
    <property type="component" value="Unassembled WGS sequence"/>
</dbReference>
<dbReference type="Pfam" id="PF13517">
    <property type="entry name" value="FG-GAP_3"/>
    <property type="match status" value="5"/>
</dbReference>
<keyword evidence="1" id="KW-0732">Signal</keyword>
<evidence type="ECO:0000313" key="4">
    <source>
        <dbReference type="Proteomes" id="UP000240978"/>
    </source>
</evidence>
<dbReference type="Gene3D" id="2.130.10.130">
    <property type="entry name" value="Integrin alpha, N-terminal"/>
    <property type="match status" value="2"/>
</dbReference>
<sequence>MCQRILSKGTITLLLLIFSILCFLPRSFSQLRRIYVDDMVADNDIRNISFFSSSSGYVAFARNVGYTTDSGRTFIKKYITNTNVNFNGYSVNLTFGFNINGVKAFSRDTLFAYGHYGRVPAILYSVDGANTFRLVFHQQYNGVFSDGIKGMVFPADNAEGYAIDANRIIRTQDRGGSWRYTSDYDNAEGIYESMIDAGNGRFIVYGTGSTSNGRILQYFNGSRLNLVALPCCGTLKAASFLSTGRGWIVVNEDDVQGVVYYTTNWGNSWRKMSPAQTGIPTTKIQFVNDSVGYALYGLYEVYKTSDSGKVWEPVPRDNSYSYLNYTHNAIQAWNEQQFWVGGGQGFLEISTNAGGNTHPCAYFSIDTINLYQDSNVKLTSYGKAGYTYEWFRNDTLLSHAACVSYIHNKYNLLDAIKLVVHKDTFTDTLVRYQAFSRPVILQAFSPMAATPGKTVILSGYQFIGTYSVTFGGIPASSFRVVNDSTIWAVVGSGASGEVVVTAPNGKASLPGFTLIPLPVFTSFVPTAVKMEDTVVLKGRYLSTTKQVTFGGQPATSFVVVSDTLVKAIAGSGEPGNIVITTEAGTATLSGFTLYPTIGDFLPKSGTTAEVLSISGGGFTGTTSVTVGGVSATFTVDSSSHITAIAGDGGSGDVVVTTPAGSSRLTGYAFKLPPVITTVMPTKGPVGSTVTINGQHFRGQTDANIVMFGGVRAAVTSATTTALTVTVPYGATYDLVSVSIDHLTAYSNEPFHITFADGGSITAQSFKPKSDFHLAGYFPVSALSDVSIGDIDGDGKLDAAVADYSMARIVLNTTTDDSITLSEPVSIDGGVTPVGVQLGDIDGDGLPELGIYDADSSHIYIYQNRSVPGTVIFKDSILLNGYNVRFLDMDKDGKTDLIAGGYVYRNSSYIGHLSFVGPAEVGITGNIVSITDMDRDGLPDVLAFSTGANKLTIARNISVKGTVAFEPAQEYAMDYPHGLATGDVDGDGYPDVASDNPDGHYISVFRNTSSPGHISLAAAVDLQAGISPASPVFTDIDGDGKVDLLHINSYEGERATMSIFKNISTPGDIRFIDRTAYQDSNWGMELAAADFNHDGKPDVMTLSQGQGYVSFFRNKVTPSPSIYEFSPRIGDAGTVVTIKGANFRQVSAVTFGGVPAVSYTIISDSMLLATVGNGTAGDVAVTNSYGTDIRKGFSFGIPPVIMTVSPVSGPVGTMLTISGHYFSAIPDSNTVYIGKVRATVLSADANKLKVQVPAGITYEPVSVTVRGLTAYSNEQFTISGNAKNEAFNNASFSARIDKSGSSLGIVADLNNDGKLEILYTRFNLLCVLPNISTTGAISFGALQTFTAGNSANRLTTGDIDGDGLIDVIIANWSMSYISYLRNNSSGDTISFDPVKQINLPYGVTAAGIIIDDIDLDGKPDVVLSSYNGRSFNVLRNNTTSAGVAFDDGMAYPLDFYPGALTVSDYDGDGKKDVLVPGGDNHWKVYKNISSQGEIRFTFMENISVPNGSANNNTVSGDLNGDGLADIATSDIQTGSVGVMLNQSSNGQMRFKVPLYFPAGVSTSYVSINDLDGDGKPDLIANNTAGVAVLKNTSTIDSLSFLAPMSYASPGAVFTGTTGDMDGDGKPELLAFQYDGITSIFQNQVTDSKQISLCAGLDTTLYAGAVGTSYRWQINTGTGFSNVADDTTYSGSQTAMLHLHSVPAKWNNCSFRCLADDNSGPVYGFKVTTTVTPGVTAFASYMDICQGQSITFTSMSTNNDFTTKFGWLVNGVPNEVITNQFSSNEIRDGDVVQAVVTTGATCFTKNADTSAPMKINVTRPIIPVVKLVTADSGYVNESTIINVQGNDVPDGCLLQLMRSVDGDAFEVYRTLYYSSGASFLITDNNTVSRRQYYTQLSGTTYNGYCEFHFNIVSDTVTTWIRKTESIVDTIRIAVCSDADTVLTTSLSGTVYQWQENRGQGFTDISDNDDLMGTKTATLRLLHISESANGYQYRCRVGEQSKEYFSLSVEASVITSTSITYEGGWICKGSPVTFTASSKNAGDMPSYQWLVNRTNTGATGKEFTTSALRFSDTVSVVCISSARCVSNSPDTTVGLVPYVVEFDPLVEYRDSTLFVTNYNASSEFSWQMKDSSDVWIAVYEGTTSYKPVTSGTYRVALLVGSCSWVSDEWVIRVADDDVDGSTSIGSRITPNPVGSTLHVSGLQLSDSWETLEITSLTGAVRSTAYNVVGLTHVVIDVQTLPKGYYLAVLKRKKGKSASMRFIKI</sequence>
<dbReference type="PANTHER" id="PTHR46580">
    <property type="entry name" value="SENSOR KINASE-RELATED"/>
    <property type="match status" value="1"/>
</dbReference>
<keyword evidence="4" id="KW-1185">Reference proteome</keyword>
<accession>A0A2P8FRT9</accession>
<dbReference type="InterPro" id="IPR002909">
    <property type="entry name" value="IPT_dom"/>
</dbReference>
<dbReference type="InterPro" id="IPR013517">
    <property type="entry name" value="FG-GAP"/>
</dbReference>
<feature type="domain" description="IPT/TIG" evidence="2">
    <location>
        <begin position="672"/>
        <end position="753"/>
    </location>
</feature>
<dbReference type="SUPFAM" id="SSF69318">
    <property type="entry name" value="Integrin alpha N-terminal domain"/>
    <property type="match status" value="3"/>
</dbReference>
<feature type="domain" description="IPT/TIG" evidence="2">
    <location>
        <begin position="1118"/>
        <end position="1195"/>
    </location>
</feature>
<dbReference type="InterPro" id="IPR028994">
    <property type="entry name" value="Integrin_alpha_N"/>
</dbReference>
<organism evidence="3 4">
    <name type="scientific">Chitinophaga ginsengisoli</name>
    <dbReference type="NCBI Taxonomy" id="363837"/>
    <lineage>
        <taxon>Bacteria</taxon>
        <taxon>Pseudomonadati</taxon>
        <taxon>Bacteroidota</taxon>
        <taxon>Chitinophagia</taxon>
        <taxon>Chitinophagales</taxon>
        <taxon>Chitinophagaceae</taxon>
        <taxon>Chitinophaga</taxon>
    </lineage>
</organism>
<evidence type="ECO:0000259" key="2">
    <source>
        <dbReference type="SMART" id="SM00429"/>
    </source>
</evidence>
<comment type="caution">
    <text evidence="3">The sequence shown here is derived from an EMBL/GenBank/DDBJ whole genome shotgun (WGS) entry which is preliminary data.</text>
</comment>
<dbReference type="PANTHER" id="PTHR46580:SF2">
    <property type="entry name" value="MAM DOMAIN-CONTAINING PROTEIN"/>
    <property type="match status" value="1"/>
</dbReference>
<evidence type="ECO:0000256" key="1">
    <source>
        <dbReference type="ARBA" id="ARBA00022729"/>
    </source>
</evidence>
<dbReference type="SUPFAM" id="SSF110296">
    <property type="entry name" value="Oligoxyloglucan reducing end-specific cellobiohydrolase"/>
    <property type="match status" value="2"/>
</dbReference>
<dbReference type="Pfam" id="PF01833">
    <property type="entry name" value="TIG"/>
    <property type="match status" value="5"/>
</dbReference>
<feature type="domain" description="IPT/TIG" evidence="2">
    <location>
        <begin position="1197"/>
        <end position="1278"/>
    </location>
</feature>
<protein>
    <submittedName>
        <fullName evidence="3">IPT/TIG domain-containing protein</fullName>
    </submittedName>
</protein>
<dbReference type="Gene3D" id="2.60.40.10">
    <property type="entry name" value="Immunoglobulins"/>
    <property type="match status" value="6"/>
</dbReference>
<name>A0A2P8FRT9_9BACT</name>
<reference evidence="3 4" key="1">
    <citation type="submission" date="2018-03" db="EMBL/GenBank/DDBJ databases">
        <title>Genomic Encyclopedia of Archaeal and Bacterial Type Strains, Phase II (KMG-II): from individual species to whole genera.</title>
        <authorList>
            <person name="Goeker M."/>
        </authorList>
    </citation>
    <scope>NUCLEOTIDE SEQUENCE [LARGE SCALE GENOMIC DNA]</scope>
    <source>
        <strain evidence="3 4">DSM 18107</strain>
    </source>
</reference>
<gene>
    <name evidence="3" type="ORF">CLV42_1153</name>
</gene>
<dbReference type="SMART" id="SM00429">
    <property type="entry name" value="IPT"/>
    <property type="match status" value="3"/>
</dbReference>
<dbReference type="OrthoDB" id="673970at2"/>
<dbReference type="SUPFAM" id="SSF81296">
    <property type="entry name" value="E set domains"/>
    <property type="match status" value="6"/>
</dbReference>
<dbReference type="InterPro" id="IPR013783">
    <property type="entry name" value="Ig-like_fold"/>
</dbReference>
<dbReference type="InterPro" id="IPR014756">
    <property type="entry name" value="Ig_E-set"/>
</dbReference>
<dbReference type="CDD" id="cd00603">
    <property type="entry name" value="IPT_PCSR"/>
    <property type="match status" value="1"/>
</dbReference>
<evidence type="ECO:0000313" key="3">
    <source>
        <dbReference type="EMBL" id="PSL24417.1"/>
    </source>
</evidence>